<sequence length="317" mass="33007">MADQQQLDSDSGQQRKRIAVACGRCRKRKIRCSGDPGHGLPCSNCKNAGADPCLFLRVSSREAPLRDESADFSYSVNDARAYASRASPFPHGLTYSPETAAGPNDAALVYRSSSGSAGYPYPTSKGYYPAASMSSGGYGPSYAADEFDSYAAAAGMPGVPGHQPVLSHDPVTGHLNGMIPWGAATTSRAKTPAAIYSSGMQYHVDAEPTAYGYATNTPTALVHRPVHHTSSPSFSYSGVATTSLPSTPSAERVLPYPATGVPGSGRSSTLPYLPGPPLKSATPAPTPAESPGSQAVDYFSSPQETLRTALLLLKPGT</sequence>
<comment type="caution">
    <text evidence="8">The sequence shown here is derived from an EMBL/GenBank/DDBJ whole genome shotgun (WGS) entry which is preliminary data.</text>
</comment>
<dbReference type="SUPFAM" id="SSF57701">
    <property type="entry name" value="Zn2/Cys6 DNA-binding domain"/>
    <property type="match status" value="1"/>
</dbReference>
<dbReference type="InterPro" id="IPR001138">
    <property type="entry name" value="Zn2Cys6_DnaBD"/>
</dbReference>
<evidence type="ECO:0000256" key="4">
    <source>
        <dbReference type="ARBA" id="ARBA00023163"/>
    </source>
</evidence>
<evidence type="ECO:0000256" key="1">
    <source>
        <dbReference type="ARBA" id="ARBA00022723"/>
    </source>
</evidence>
<reference evidence="8" key="1">
    <citation type="journal article" date="2023" name="Mol. Phylogenet. Evol.">
        <title>Genome-scale phylogeny and comparative genomics of the fungal order Sordariales.</title>
        <authorList>
            <person name="Hensen N."/>
            <person name="Bonometti L."/>
            <person name="Westerberg I."/>
            <person name="Brannstrom I.O."/>
            <person name="Guillou S."/>
            <person name="Cros-Aarteil S."/>
            <person name="Calhoun S."/>
            <person name="Haridas S."/>
            <person name="Kuo A."/>
            <person name="Mondo S."/>
            <person name="Pangilinan J."/>
            <person name="Riley R."/>
            <person name="LaButti K."/>
            <person name="Andreopoulos B."/>
            <person name="Lipzen A."/>
            <person name="Chen C."/>
            <person name="Yan M."/>
            <person name="Daum C."/>
            <person name="Ng V."/>
            <person name="Clum A."/>
            <person name="Steindorff A."/>
            <person name="Ohm R.A."/>
            <person name="Martin F."/>
            <person name="Silar P."/>
            <person name="Natvig D.O."/>
            <person name="Lalanne C."/>
            <person name="Gautier V."/>
            <person name="Ament-Velasquez S.L."/>
            <person name="Kruys A."/>
            <person name="Hutchinson M.I."/>
            <person name="Powell A.J."/>
            <person name="Barry K."/>
            <person name="Miller A.N."/>
            <person name="Grigoriev I.V."/>
            <person name="Debuchy R."/>
            <person name="Gladieux P."/>
            <person name="Hiltunen Thoren M."/>
            <person name="Johannesson H."/>
        </authorList>
    </citation>
    <scope>NUCLEOTIDE SEQUENCE</scope>
    <source>
        <strain evidence="8">CBS 232.78</strain>
    </source>
</reference>
<evidence type="ECO:0000313" key="8">
    <source>
        <dbReference type="EMBL" id="KAK3369824.1"/>
    </source>
</evidence>
<evidence type="ECO:0000259" key="7">
    <source>
        <dbReference type="PROSITE" id="PS50048"/>
    </source>
</evidence>
<accession>A0AAE0N557</accession>
<feature type="compositionally biased region" description="Polar residues" evidence="6">
    <location>
        <begin position="230"/>
        <end position="249"/>
    </location>
</feature>
<dbReference type="AlphaFoldDB" id="A0AAE0N557"/>
<dbReference type="InterPro" id="IPR050797">
    <property type="entry name" value="Carb_Metab_Trans_Reg"/>
</dbReference>
<evidence type="ECO:0000256" key="6">
    <source>
        <dbReference type="SAM" id="MobiDB-lite"/>
    </source>
</evidence>
<name>A0AAE0N557_9PEZI</name>
<keyword evidence="2" id="KW-0805">Transcription regulation</keyword>
<proteinExistence type="predicted"/>
<dbReference type="GO" id="GO:0003677">
    <property type="term" value="F:DNA binding"/>
    <property type="evidence" value="ECO:0007669"/>
    <property type="project" value="UniProtKB-KW"/>
</dbReference>
<dbReference type="Proteomes" id="UP001285441">
    <property type="component" value="Unassembled WGS sequence"/>
</dbReference>
<feature type="domain" description="Zn(2)-C6 fungal-type" evidence="7">
    <location>
        <begin position="21"/>
        <end position="55"/>
    </location>
</feature>
<dbReference type="PANTHER" id="PTHR31668:SF26">
    <property type="entry name" value="GLUCOSE TRANSPORT TRANSCRIPTION REGULATOR RGT1-RELATED"/>
    <property type="match status" value="1"/>
</dbReference>
<evidence type="ECO:0000256" key="2">
    <source>
        <dbReference type="ARBA" id="ARBA00023015"/>
    </source>
</evidence>
<reference evidence="8" key="2">
    <citation type="submission" date="2023-06" db="EMBL/GenBank/DDBJ databases">
        <authorList>
            <consortium name="Lawrence Berkeley National Laboratory"/>
            <person name="Haridas S."/>
            <person name="Hensen N."/>
            <person name="Bonometti L."/>
            <person name="Westerberg I."/>
            <person name="Brannstrom I.O."/>
            <person name="Guillou S."/>
            <person name="Cros-Aarteil S."/>
            <person name="Calhoun S."/>
            <person name="Kuo A."/>
            <person name="Mondo S."/>
            <person name="Pangilinan J."/>
            <person name="Riley R."/>
            <person name="LaButti K."/>
            <person name="Andreopoulos B."/>
            <person name="Lipzen A."/>
            <person name="Chen C."/>
            <person name="Yanf M."/>
            <person name="Daum C."/>
            <person name="Ng V."/>
            <person name="Clum A."/>
            <person name="Steindorff A."/>
            <person name="Ohm R."/>
            <person name="Martin F."/>
            <person name="Silar P."/>
            <person name="Natvig D."/>
            <person name="Lalanne C."/>
            <person name="Gautier V."/>
            <person name="Ament-velasquez S.L."/>
            <person name="Kruys A."/>
            <person name="Hutchinson M.I."/>
            <person name="Powell A.J."/>
            <person name="Barry K."/>
            <person name="Miller A.N."/>
            <person name="Grigoriev I.V."/>
            <person name="Debuchy R."/>
            <person name="Gladieux P."/>
            <person name="Thoren M.H."/>
            <person name="Johannesson H."/>
        </authorList>
    </citation>
    <scope>NUCLEOTIDE SEQUENCE</scope>
    <source>
        <strain evidence="8">CBS 232.78</strain>
    </source>
</reference>
<dbReference type="SMART" id="SM00066">
    <property type="entry name" value="GAL4"/>
    <property type="match status" value="1"/>
</dbReference>
<dbReference type="Pfam" id="PF00172">
    <property type="entry name" value="Zn_clus"/>
    <property type="match status" value="1"/>
</dbReference>
<dbReference type="GO" id="GO:0008270">
    <property type="term" value="F:zinc ion binding"/>
    <property type="evidence" value="ECO:0007669"/>
    <property type="project" value="InterPro"/>
</dbReference>
<organism evidence="8 9">
    <name type="scientific">Podospora didyma</name>
    <dbReference type="NCBI Taxonomy" id="330526"/>
    <lineage>
        <taxon>Eukaryota</taxon>
        <taxon>Fungi</taxon>
        <taxon>Dikarya</taxon>
        <taxon>Ascomycota</taxon>
        <taxon>Pezizomycotina</taxon>
        <taxon>Sordariomycetes</taxon>
        <taxon>Sordariomycetidae</taxon>
        <taxon>Sordariales</taxon>
        <taxon>Podosporaceae</taxon>
        <taxon>Podospora</taxon>
    </lineage>
</organism>
<keyword evidence="1" id="KW-0479">Metal-binding</keyword>
<dbReference type="PANTHER" id="PTHR31668">
    <property type="entry name" value="GLUCOSE TRANSPORT TRANSCRIPTION REGULATOR RGT1-RELATED-RELATED"/>
    <property type="match status" value="1"/>
</dbReference>
<protein>
    <recommendedName>
        <fullName evidence="7">Zn(2)-C6 fungal-type domain-containing protein</fullName>
    </recommendedName>
</protein>
<keyword evidence="3" id="KW-0238">DNA-binding</keyword>
<keyword evidence="9" id="KW-1185">Reference proteome</keyword>
<dbReference type="PROSITE" id="PS50048">
    <property type="entry name" value="ZN2_CY6_FUNGAL_2"/>
    <property type="match status" value="1"/>
</dbReference>
<gene>
    <name evidence="8" type="ORF">B0H63DRAFT_454062</name>
</gene>
<dbReference type="Gene3D" id="4.10.240.10">
    <property type="entry name" value="Zn(2)-C6 fungal-type DNA-binding domain"/>
    <property type="match status" value="1"/>
</dbReference>
<dbReference type="PROSITE" id="PS00463">
    <property type="entry name" value="ZN2_CY6_FUNGAL_1"/>
    <property type="match status" value="1"/>
</dbReference>
<keyword evidence="4" id="KW-0804">Transcription</keyword>
<dbReference type="EMBL" id="JAULSW010000009">
    <property type="protein sequence ID" value="KAK3369824.1"/>
    <property type="molecule type" value="Genomic_DNA"/>
</dbReference>
<evidence type="ECO:0000313" key="9">
    <source>
        <dbReference type="Proteomes" id="UP001285441"/>
    </source>
</evidence>
<evidence type="ECO:0000256" key="5">
    <source>
        <dbReference type="ARBA" id="ARBA00023242"/>
    </source>
</evidence>
<keyword evidence="5" id="KW-0539">Nucleus</keyword>
<dbReference type="GO" id="GO:0000981">
    <property type="term" value="F:DNA-binding transcription factor activity, RNA polymerase II-specific"/>
    <property type="evidence" value="ECO:0007669"/>
    <property type="project" value="InterPro"/>
</dbReference>
<dbReference type="InterPro" id="IPR036864">
    <property type="entry name" value="Zn2-C6_fun-type_DNA-bd_sf"/>
</dbReference>
<evidence type="ECO:0000256" key="3">
    <source>
        <dbReference type="ARBA" id="ARBA00023125"/>
    </source>
</evidence>
<feature type="region of interest" description="Disordered" evidence="6">
    <location>
        <begin position="230"/>
        <end position="298"/>
    </location>
</feature>
<dbReference type="CDD" id="cd00067">
    <property type="entry name" value="GAL4"/>
    <property type="match status" value="1"/>
</dbReference>